<feature type="transmembrane region" description="Helical" evidence="9">
    <location>
        <begin position="140"/>
        <end position="164"/>
    </location>
</feature>
<dbReference type="InParanoid" id="G3PLG8"/>
<dbReference type="PANTHER" id="PTHR24231">
    <property type="entry name" value="PURINOCEPTOR-RELATED G-PROTEIN COUPLED RECEPTOR"/>
    <property type="match status" value="1"/>
</dbReference>
<dbReference type="Gene3D" id="1.20.1070.10">
    <property type="entry name" value="Rhodopsin 7-helix transmembrane proteins"/>
    <property type="match status" value="1"/>
</dbReference>
<accession>G3PLG8</accession>
<feature type="transmembrane region" description="Helical" evidence="9">
    <location>
        <begin position="31"/>
        <end position="52"/>
    </location>
</feature>
<dbReference type="eggNOG" id="ENOG502SN5C">
    <property type="taxonomic scope" value="Eukaryota"/>
</dbReference>
<reference evidence="11" key="2">
    <citation type="submission" date="2024-04" db="UniProtKB">
        <authorList>
            <consortium name="Ensembl"/>
        </authorList>
    </citation>
    <scope>IDENTIFICATION</scope>
</reference>
<dbReference type="AlphaFoldDB" id="G3PLG8"/>
<evidence type="ECO:0000256" key="1">
    <source>
        <dbReference type="ARBA" id="ARBA00004651"/>
    </source>
</evidence>
<dbReference type="STRING" id="69293.ENSGACP00000018449"/>
<dbReference type="FunCoup" id="G3PLG8">
    <property type="interactions" value="360"/>
</dbReference>
<evidence type="ECO:0000256" key="8">
    <source>
        <dbReference type="ARBA" id="ARBA00023224"/>
    </source>
</evidence>
<evidence type="ECO:0000256" key="9">
    <source>
        <dbReference type="SAM" id="Phobius"/>
    </source>
</evidence>
<evidence type="ECO:0000313" key="11">
    <source>
        <dbReference type="Ensembl" id="ENSGACP00000018449.1"/>
    </source>
</evidence>
<comment type="subcellular location">
    <subcellularLocation>
        <location evidence="1">Cell membrane</location>
        <topology evidence="1">Multi-pass membrane protein</topology>
    </subcellularLocation>
</comment>
<dbReference type="PANTHER" id="PTHR24231:SF15">
    <property type="entry name" value="2-OXOGLUTARATE RECEPTOR 1"/>
    <property type="match status" value="1"/>
</dbReference>
<dbReference type="PRINTS" id="PR01157">
    <property type="entry name" value="P2YPURNOCPTR"/>
</dbReference>
<protein>
    <submittedName>
        <fullName evidence="11">Oxoglutarate (alpha-ketoglutarate) receptor 1a, tandem duplicate 2</fullName>
    </submittedName>
</protein>
<name>G3PLG8_GASAC</name>
<reference evidence="11" key="1">
    <citation type="submission" date="2006-01" db="EMBL/GenBank/DDBJ databases">
        <authorList>
            <person name="Lindblad-Toh K."/>
            <person name="Mauceli E."/>
            <person name="Grabherr M."/>
            <person name="Chang J.L."/>
            <person name="Lander E.S."/>
        </authorList>
    </citation>
    <scope>NUCLEOTIDE SEQUENCE [LARGE SCALE GENOMIC DNA]</scope>
</reference>
<evidence type="ECO:0000256" key="4">
    <source>
        <dbReference type="ARBA" id="ARBA00022989"/>
    </source>
</evidence>
<keyword evidence="7" id="KW-0675">Receptor</keyword>
<proteinExistence type="predicted"/>
<sequence length="294" mass="32829">MPRGDGGVYTTSMETTNCSVVDQLTRYYLPISYGAIFIVGLVGNVTSIAIYVTKLRPWRSSSIIMVNLALTDLLYVLSMPFLVHYYSTGNWPLGDFMCRFVRSGFHLNLYGSVLFLTCHALFRYVIVAKPMRVARVQRKIWGVVACAAVWFVAAAEIGPMFSVISLYRPDNETLCLDFASTKPVGDVCWYSRLLTAFGFLLPLVVVSLCYIGIVRALAKGPYTSSPVTVLILVVFVVCFLPYHVLRVWWIETRHGAGDGDCAVRAAYIVSRPLAALNTFFNLAMYTLSGDQFRK</sequence>
<feature type="domain" description="G-protein coupled receptors family 1 profile" evidence="10">
    <location>
        <begin position="43"/>
        <end position="285"/>
    </location>
</feature>
<dbReference type="InterPro" id="IPR017452">
    <property type="entry name" value="GPCR_Rhodpsn_7TM"/>
</dbReference>
<feature type="transmembrane region" description="Helical" evidence="9">
    <location>
        <begin position="226"/>
        <end position="245"/>
    </location>
</feature>
<organism evidence="11">
    <name type="scientific">Gasterosteus aculeatus</name>
    <name type="common">Three-spined stickleback</name>
    <dbReference type="NCBI Taxonomy" id="69293"/>
    <lineage>
        <taxon>Eukaryota</taxon>
        <taxon>Metazoa</taxon>
        <taxon>Chordata</taxon>
        <taxon>Craniata</taxon>
        <taxon>Vertebrata</taxon>
        <taxon>Euteleostomi</taxon>
        <taxon>Actinopterygii</taxon>
        <taxon>Neopterygii</taxon>
        <taxon>Teleostei</taxon>
        <taxon>Neoteleostei</taxon>
        <taxon>Acanthomorphata</taxon>
        <taxon>Eupercaria</taxon>
        <taxon>Perciformes</taxon>
        <taxon>Cottioidei</taxon>
        <taxon>Gasterosteales</taxon>
        <taxon>Gasterosteidae</taxon>
        <taxon>Gasterosteus</taxon>
    </lineage>
</organism>
<dbReference type="SUPFAM" id="SSF81321">
    <property type="entry name" value="Family A G protein-coupled receptor-like"/>
    <property type="match status" value="1"/>
</dbReference>
<dbReference type="GO" id="GO:0004930">
    <property type="term" value="F:G protein-coupled receptor activity"/>
    <property type="evidence" value="ECO:0007669"/>
    <property type="project" value="UniProtKB-KW"/>
</dbReference>
<keyword evidence="4 9" id="KW-1133">Transmembrane helix</keyword>
<dbReference type="PROSITE" id="PS50262">
    <property type="entry name" value="G_PROTEIN_RECEP_F1_2"/>
    <property type="match status" value="1"/>
</dbReference>
<evidence type="ECO:0000256" key="7">
    <source>
        <dbReference type="ARBA" id="ARBA00023170"/>
    </source>
</evidence>
<dbReference type="PRINTS" id="PR00237">
    <property type="entry name" value="GPCRRHODOPSN"/>
</dbReference>
<dbReference type="OMA" id="FVIIHPM"/>
<evidence type="ECO:0000259" key="10">
    <source>
        <dbReference type="PROSITE" id="PS50262"/>
    </source>
</evidence>
<evidence type="ECO:0000256" key="3">
    <source>
        <dbReference type="ARBA" id="ARBA00022692"/>
    </source>
</evidence>
<keyword evidence="2" id="KW-1003">Cell membrane</keyword>
<feature type="transmembrane region" description="Helical" evidence="9">
    <location>
        <begin position="107"/>
        <end position="128"/>
    </location>
</feature>
<feature type="transmembrane region" description="Helical" evidence="9">
    <location>
        <begin position="64"/>
        <end position="87"/>
    </location>
</feature>
<dbReference type="GO" id="GO:0005886">
    <property type="term" value="C:plasma membrane"/>
    <property type="evidence" value="ECO:0007669"/>
    <property type="project" value="UniProtKB-SubCell"/>
</dbReference>
<dbReference type="Pfam" id="PF00001">
    <property type="entry name" value="7tm_1"/>
    <property type="match status" value="1"/>
</dbReference>
<evidence type="ECO:0000256" key="2">
    <source>
        <dbReference type="ARBA" id="ARBA00022475"/>
    </source>
</evidence>
<dbReference type="Ensembl" id="ENSGACT00000018485.1">
    <property type="protein sequence ID" value="ENSGACP00000018449.1"/>
    <property type="gene ID" value="ENSGACG00000013975.1"/>
</dbReference>
<keyword evidence="5" id="KW-0297">G-protein coupled receptor</keyword>
<keyword evidence="6 9" id="KW-0472">Membrane</keyword>
<dbReference type="InterPro" id="IPR000276">
    <property type="entry name" value="GPCR_Rhodpsn"/>
</dbReference>
<keyword evidence="3 9" id="KW-0812">Transmembrane</keyword>
<feature type="transmembrane region" description="Helical" evidence="9">
    <location>
        <begin position="265"/>
        <end position="287"/>
    </location>
</feature>
<feature type="transmembrane region" description="Helical" evidence="9">
    <location>
        <begin position="193"/>
        <end position="214"/>
    </location>
</feature>
<evidence type="ECO:0000256" key="5">
    <source>
        <dbReference type="ARBA" id="ARBA00023040"/>
    </source>
</evidence>
<evidence type="ECO:0000256" key="6">
    <source>
        <dbReference type="ARBA" id="ARBA00023136"/>
    </source>
</evidence>
<keyword evidence="8" id="KW-0807">Transducer</keyword>